<name>A0A8H3TZ62_9TREE</name>
<comment type="caution">
    <text evidence="1">The sequence shown here is derived from an EMBL/GenBank/DDBJ whole genome shotgun (WGS) entry which is preliminary data.</text>
</comment>
<dbReference type="Proteomes" id="UP000620104">
    <property type="component" value="Unassembled WGS sequence"/>
</dbReference>
<accession>A0A8H3TZ62</accession>
<reference evidence="1" key="1">
    <citation type="submission" date="2020-07" db="EMBL/GenBank/DDBJ databases">
        <title>Draft Genome Sequence of a Deep-Sea Yeast, Naganishia (Cryptococcus) liquefaciens strain N6.</title>
        <authorList>
            <person name="Han Y.W."/>
            <person name="Kajitani R."/>
            <person name="Morimoto H."/>
            <person name="Parhat M."/>
            <person name="Tsubouchi H."/>
            <person name="Bakenova O."/>
            <person name="Ogata M."/>
            <person name="Argunhan B."/>
            <person name="Aoki R."/>
            <person name="Kajiwara S."/>
            <person name="Itoh T."/>
            <person name="Iwasaki H."/>
        </authorList>
    </citation>
    <scope>NUCLEOTIDE SEQUENCE</scope>
    <source>
        <strain evidence="1">N6</strain>
    </source>
</reference>
<dbReference type="EMBL" id="BLZA01000046">
    <property type="protein sequence ID" value="GHJ89550.1"/>
    <property type="molecule type" value="Genomic_DNA"/>
</dbReference>
<evidence type="ECO:0000313" key="1">
    <source>
        <dbReference type="EMBL" id="GHJ89550.1"/>
    </source>
</evidence>
<gene>
    <name evidence="1" type="ORF">NliqN6_5952</name>
</gene>
<proteinExistence type="predicted"/>
<keyword evidence="2" id="KW-1185">Reference proteome</keyword>
<dbReference type="AlphaFoldDB" id="A0A8H3TZ62"/>
<organism evidence="1 2">
    <name type="scientific">Naganishia liquefaciens</name>
    <dbReference type="NCBI Taxonomy" id="104408"/>
    <lineage>
        <taxon>Eukaryota</taxon>
        <taxon>Fungi</taxon>
        <taxon>Dikarya</taxon>
        <taxon>Basidiomycota</taxon>
        <taxon>Agaricomycotina</taxon>
        <taxon>Tremellomycetes</taxon>
        <taxon>Filobasidiales</taxon>
        <taxon>Filobasidiaceae</taxon>
        <taxon>Naganishia</taxon>
    </lineage>
</organism>
<evidence type="ECO:0000313" key="2">
    <source>
        <dbReference type="Proteomes" id="UP000620104"/>
    </source>
</evidence>
<sequence length="82" mass="8645">MTRRSLVRFNDIKTDLREMLSGGFGRVARDGAEAVGFGGFLGGFDNGATLGAGRADDGEQEAKESCVIVMGTEMRGAVSSRQ</sequence>
<protein>
    <submittedName>
        <fullName evidence="1">Uncharacterized protein</fullName>
    </submittedName>
</protein>